<sequence length="110" mass="12832">MEGINQRMEEVEKRLYFQEQSHLDLVDTVKASQKQVNQQAEKLADAEDRSRRNNLRIRGIPDNIDTAEIPNICQNMVRAVKPNATNSELLLDRIHRCPNLEVHLRLCPRM</sequence>
<dbReference type="Gene3D" id="3.30.70.1820">
    <property type="entry name" value="L1 transposable element, RRM domain"/>
    <property type="match status" value="1"/>
</dbReference>
<reference evidence="1" key="1">
    <citation type="submission" date="2022-03" db="EMBL/GenBank/DDBJ databases">
        <authorList>
            <person name="Alioto T."/>
            <person name="Alioto T."/>
            <person name="Gomez Garrido J."/>
        </authorList>
    </citation>
    <scope>NUCLEOTIDE SEQUENCE</scope>
</reference>
<accession>A0AAD1RNU8</accession>
<name>A0AAD1RNU8_PELCU</name>
<proteinExistence type="predicted"/>
<dbReference type="InterPro" id="IPR004244">
    <property type="entry name" value="Transposase_22"/>
</dbReference>
<dbReference type="EMBL" id="OW240914">
    <property type="protein sequence ID" value="CAH2274637.1"/>
    <property type="molecule type" value="Genomic_DNA"/>
</dbReference>
<protein>
    <submittedName>
        <fullName evidence="1">Uncharacterized protein</fullName>
    </submittedName>
</protein>
<dbReference type="PANTHER" id="PTHR11505">
    <property type="entry name" value="L1 TRANSPOSABLE ELEMENT-RELATED"/>
    <property type="match status" value="1"/>
</dbReference>
<organism evidence="1 2">
    <name type="scientific">Pelobates cultripes</name>
    <name type="common">Western spadefoot toad</name>
    <dbReference type="NCBI Taxonomy" id="61616"/>
    <lineage>
        <taxon>Eukaryota</taxon>
        <taxon>Metazoa</taxon>
        <taxon>Chordata</taxon>
        <taxon>Craniata</taxon>
        <taxon>Vertebrata</taxon>
        <taxon>Euteleostomi</taxon>
        <taxon>Amphibia</taxon>
        <taxon>Batrachia</taxon>
        <taxon>Anura</taxon>
        <taxon>Pelobatoidea</taxon>
        <taxon>Pelobatidae</taxon>
        <taxon>Pelobates</taxon>
    </lineage>
</organism>
<evidence type="ECO:0000313" key="2">
    <source>
        <dbReference type="Proteomes" id="UP001295444"/>
    </source>
</evidence>
<keyword evidence="2" id="KW-1185">Reference proteome</keyword>
<evidence type="ECO:0000313" key="1">
    <source>
        <dbReference type="EMBL" id="CAH2274637.1"/>
    </source>
</evidence>
<dbReference type="Proteomes" id="UP001295444">
    <property type="component" value="Chromosome 03"/>
</dbReference>
<gene>
    <name evidence="1" type="ORF">PECUL_23A058439</name>
</gene>
<dbReference type="AlphaFoldDB" id="A0AAD1RNU8"/>